<protein>
    <submittedName>
        <fullName evidence="6">Haloacid dehalogenase</fullName>
    </submittedName>
</protein>
<dbReference type="SFLD" id="SFLDG01129">
    <property type="entry name" value="C1.5:_HAD__Beta-PGM__Phosphata"/>
    <property type="match status" value="1"/>
</dbReference>
<comment type="similarity">
    <text evidence="2">Belongs to the HAD-like hydrolase superfamily. CbbY/CbbZ/Gph/YieH family.</text>
</comment>
<evidence type="ECO:0000313" key="7">
    <source>
        <dbReference type="Proteomes" id="UP000058446"/>
    </source>
</evidence>
<gene>
    <name evidence="6" type="ORF">CLAC_01285</name>
</gene>
<dbReference type="InterPro" id="IPR006439">
    <property type="entry name" value="HAD-SF_hydro_IA"/>
</dbReference>
<dbReference type="OrthoDB" id="9797743at2"/>
<dbReference type="AlphaFoldDB" id="A0A0K2GYM9"/>
<comment type="cofactor">
    <cofactor evidence="1">
        <name>Mg(2+)</name>
        <dbReference type="ChEBI" id="CHEBI:18420"/>
    </cofactor>
</comment>
<evidence type="ECO:0000256" key="2">
    <source>
        <dbReference type="ARBA" id="ARBA00006171"/>
    </source>
</evidence>
<evidence type="ECO:0000256" key="4">
    <source>
        <dbReference type="ARBA" id="ARBA00022842"/>
    </source>
</evidence>
<dbReference type="RefSeq" id="WP_053411369.1">
    <property type="nucleotide sequence ID" value="NZ_CP006841.1"/>
</dbReference>
<evidence type="ECO:0000256" key="3">
    <source>
        <dbReference type="ARBA" id="ARBA00022723"/>
    </source>
</evidence>
<keyword evidence="3" id="KW-0479">Metal-binding</keyword>
<dbReference type="PANTHER" id="PTHR46193">
    <property type="entry name" value="6-PHOSPHOGLUCONATE PHOSPHATASE"/>
    <property type="match status" value="1"/>
</dbReference>
<dbReference type="KEGG" id="clw:CLAC_01285"/>
<dbReference type="Gene3D" id="3.40.50.1000">
    <property type="entry name" value="HAD superfamily/HAD-like"/>
    <property type="match status" value="1"/>
</dbReference>
<dbReference type="SFLD" id="SFLDS00003">
    <property type="entry name" value="Haloacid_Dehalogenase"/>
    <property type="match status" value="1"/>
</dbReference>
<dbReference type="PANTHER" id="PTHR46193:SF18">
    <property type="entry name" value="HEXITOL PHOSPHATASE B"/>
    <property type="match status" value="1"/>
</dbReference>
<organism evidence="6 7">
    <name type="scientific">Corynebacterium lactis RW2-5</name>
    <dbReference type="NCBI Taxonomy" id="1408189"/>
    <lineage>
        <taxon>Bacteria</taxon>
        <taxon>Bacillati</taxon>
        <taxon>Actinomycetota</taxon>
        <taxon>Actinomycetes</taxon>
        <taxon>Mycobacteriales</taxon>
        <taxon>Corynebacteriaceae</taxon>
        <taxon>Corynebacterium</taxon>
    </lineage>
</organism>
<dbReference type="InterPro" id="IPR051600">
    <property type="entry name" value="Beta-PGM-like"/>
</dbReference>
<dbReference type="Pfam" id="PF00702">
    <property type="entry name" value="Hydrolase"/>
    <property type="match status" value="1"/>
</dbReference>
<dbReference type="EMBL" id="CP006841">
    <property type="protein sequence ID" value="ALA66586.1"/>
    <property type="molecule type" value="Genomic_DNA"/>
</dbReference>
<dbReference type="PATRIC" id="fig|1408189.4.peg.256"/>
<dbReference type="InterPro" id="IPR036412">
    <property type="entry name" value="HAD-like_sf"/>
</dbReference>
<dbReference type="NCBIfam" id="TIGR01509">
    <property type="entry name" value="HAD-SF-IA-v3"/>
    <property type="match status" value="1"/>
</dbReference>
<accession>A0A0K2GYM9</accession>
<keyword evidence="4" id="KW-0460">Magnesium</keyword>
<reference evidence="6 7" key="1">
    <citation type="submission" date="2013-10" db="EMBL/GenBank/DDBJ databases">
        <title>Complete genome sequence of Corynebacterium lactis DSM 45799(T), isolated from raw cow milk.</title>
        <authorList>
            <person name="Ruckert C."/>
            <person name="Albersmeier A."/>
            <person name="Lipski A."/>
            <person name="Kalinowski J."/>
        </authorList>
    </citation>
    <scope>NUCLEOTIDE SEQUENCE [LARGE SCALE GENOMIC DNA]</scope>
    <source>
        <strain evidence="6 7">RW2-5</strain>
    </source>
</reference>
<dbReference type="InterPro" id="IPR023214">
    <property type="entry name" value="HAD_sf"/>
</dbReference>
<keyword evidence="7" id="KW-1185">Reference proteome</keyword>
<keyword evidence="5" id="KW-0119">Carbohydrate metabolism</keyword>
<dbReference type="GO" id="GO:0046872">
    <property type="term" value="F:metal ion binding"/>
    <property type="evidence" value="ECO:0007669"/>
    <property type="project" value="UniProtKB-KW"/>
</dbReference>
<name>A0A0K2GYM9_9CORY</name>
<evidence type="ECO:0000313" key="6">
    <source>
        <dbReference type="EMBL" id="ALA66586.1"/>
    </source>
</evidence>
<dbReference type="Gene3D" id="1.10.150.240">
    <property type="entry name" value="Putative phosphatase, domain 2"/>
    <property type="match status" value="1"/>
</dbReference>
<proteinExistence type="inferred from homology"/>
<evidence type="ECO:0000256" key="5">
    <source>
        <dbReference type="ARBA" id="ARBA00023277"/>
    </source>
</evidence>
<dbReference type="GO" id="GO:0003824">
    <property type="term" value="F:catalytic activity"/>
    <property type="evidence" value="ECO:0007669"/>
    <property type="project" value="UniProtKB-ARBA"/>
</dbReference>
<dbReference type="Proteomes" id="UP000058446">
    <property type="component" value="Chromosome"/>
</dbReference>
<evidence type="ECO:0000256" key="1">
    <source>
        <dbReference type="ARBA" id="ARBA00001946"/>
    </source>
</evidence>
<dbReference type="SUPFAM" id="SSF56784">
    <property type="entry name" value="HAD-like"/>
    <property type="match status" value="1"/>
</dbReference>
<dbReference type="InterPro" id="IPR023198">
    <property type="entry name" value="PGP-like_dom2"/>
</dbReference>
<dbReference type="STRING" id="1408189.CLAC_01285"/>
<sequence length="250" mass="26738">MTDDLDNVKGFIRRAGAVLFDLDGVITPTADIHKLAWADMFRAYFAEKGVSEYTEDDYFNYLDGRRRDEGIAAILESRHLSIPHGSQSDSPDDETIVGLGKRKNADFLARVEQGIDAYPGSVKLLESLASGDTETYPRRPQLAVVSSSKNAVPVLEAAGLRDRFVEIVDGVVAHDNDLPGKPAPDTFVFAAEQLGVEPRDAVVVEDAISGVQAGAAGAFGLVIGVDRGAGREALLRAGADVVVEDLAELL</sequence>